<keyword evidence="3" id="KW-0808">Transferase</keyword>
<reference evidence="11 12" key="1">
    <citation type="submission" date="2021-05" db="EMBL/GenBank/DDBJ databases">
        <title>Genome Assembly of Synthetic Allotetraploid Brassica napus Reveals Homoeologous Exchanges between Subgenomes.</title>
        <authorList>
            <person name="Davis J.T."/>
        </authorList>
    </citation>
    <scope>NUCLEOTIDE SEQUENCE [LARGE SCALE GENOMIC DNA]</scope>
    <source>
        <strain evidence="12">cv. Da-Ae</strain>
        <tissue evidence="11">Seedling</tissue>
    </source>
</reference>
<keyword evidence="7" id="KW-0862">Zinc</keyword>
<accession>A0ABQ7YY79</accession>
<keyword evidence="12" id="KW-1185">Reference proteome</keyword>
<feature type="region of interest" description="Disordered" evidence="9">
    <location>
        <begin position="325"/>
        <end position="347"/>
    </location>
</feature>
<feature type="compositionally biased region" description="Low complexity" evidence="9">
    <location>
        <begin position="239"/>
        <end position="250"/>
    </location>
</feature>
<evidence type="ECO:0000313" key="11">
    <source>
        <dbReference type="EMBL" id="KAH0872866.1"/>
    </source>
</evidence>
<feature type="compositionally biased region" description="Low complexity" evidence="9">
    <location>
        <begin position="526"/>
        <end position="536"/>
    </location>
</feature>
<protein>
    <recommendedName>
        <fullName evidence="2">RING-type E3 ubiquitin transferase</fullName>
        <ecNumber evidence="2">2.3.2.27</ecNumber>
    </recommendedName>
</protein>
<evidence type="ECO:0000256" key="8">
    <source>
        <dbReference type="PROSITE-ProRule" id="PRU00175"/>
    </source>
</evidence>
<evidence type="ECO:0000256" key="3">
    <source>
        <dbReference type="ARBA" id="ARBA00022679"/>
    </source>
</evidence>
<gene>
    <name evidence="11" type="ORF">HID58_070228</name>
</gene>
<dbReference type="SMART" id="SM00184">
    <property type="entry name" value="RING"/>
    <property type="match status" value="2"/>
</dbReference>
<feature type="domain" description="RING-type" evidence="10">
    <location>
        <begin position="176"/>
        <end position="217"/>
    </location>
</feature>
<evidence type="ECO:0000313" key="12">
    <source>
        <dbReference type="Proteomes" id="UP000824890"/>
    </source>
</evidence>
<dbReference type="Pfam" id="PF13639">
    <property type="entry name" value="zf-RING_2"/>
    <property type="match status" value="2"/>
</dbReference>
<evidence type="ECO:0000256" key="5">
    <source>
        <dbReference type="ARBA" id="ARBA00022771"/>
    </source>
</evidence>
<comment type="catalytic activity">
    <reaction evidence="1">
        <text>S-ubiquitinyl-[E2 ubiquitin-conjugating enzyme]-L-cysteine + [acceptor protein]-L-lysine = [E2 ubiquitin-conjugating enzyme]-L-cysteine + N(6)-ubiquitinyl-[acceptor protein]-L-lysine.</text>
        <dbReference type="EC" id="2.3.2.27"/>
    </reaction>
</comment>
<evidence type="ECO:0000256" key="6">
    <source>
        <dbReference type="ARBA" id="ARBA00022786"/>
    </source>
</evidence>
<dbReference type="PANTHER" id="PTHR15710:SF168">
    <property type="entry name" value="RING-TYPE E3 UBIQUITIN TRANSFERASE"/>
    <property type="match status" value="1"/>
</dbReference>
<dbReference type="Pfam" id="PF14369">
    <property type="entry name" value="Zn_ribbon_19"/>
    <property type="match status" value="2"/>
</dbReference>
<dbReference type="Gene3D" id="3.30.40.10">
    <property type="entry name" value="Zinc/RING finger domain, C3HC4 (zinc finger)"/>
    <property type="match status" value="2"/>
</dbReference>
<dbReference type="Proteomes" id="UP000824890">
    <property type="component" value="Unassembled WGS sequence"/>
</dbReference>
<evidence type="ECO:0000256" key="2">
    <source>
        <dbReference type="ARBA" id="ARBA00012483"/>
    </source>
</evidence>
<evidence type="ECO:0000259" key="10">
    <source>
        <dbReference type="PROSITE" id="PS50089"/>
    </source>
</evidence>
<dbReference type="EC" id="2.3.2.27" evidence="2"/>
<evidence type="ECO:0000256" key="1">
    <source>
        <dbReference type="ARBA" id="ARBA00000900"/>
    </source>
</evidence>
<dbReference type="EMBL" id="JAGKQM010000016">
    <property type="protein sequence ID" value="KAH0872866.1"/>
    <property type="molecule type" value="Genomic_DNA"/>
</dbReference>
<dbReference type="SUPFAM" id="SSF57850">
    <property type="entry name" value="RING/U-box"/>
    <property type="match status" value="2"/>
</dbReference>
<feature type="non-terminal residue" evidence="11">
    <location>
        <position position="727"/>
    </location>
</feature>
<evidence type="ECO:0000256" key="4">
    <source>
        <dbReference type="ARBA" id="ARBA00022723"/>
    </source>
</evidence>
<keyword evidence="4" id="KW-0479">Metal-binding</keyword>
<dbReference type="PANTHER" id="PTHR15710">
    <property type="entry name" value="E3 UBIQUITIN-PROTEIN LIGASE PRAJA"/>
    <property type="match status" value="1"/>
</dbReference>
<comment type="caution">
    <text evidence="11">The sequence shown here is derived from an EMBL/GenBank/DDBJ whole genome shotgun (WGS) entry which is preliminary data.</text>
</comment>
<proteinExistence type="predicted"/>
<name>A0ABQ7YY79_BRANA</name>
<feature type="region of interest" description="Disordered" evidence="9">
    <location>
        <begin position="227"/>
        <end position="258"/>
    </location>
</feature>
<keyword evidence="5 8" id="KW-0863">Zinc-finger</keyword>
<feature type="compositionally biased region" description="Basic and acidic residues" evidence="9">
    <location>
        <begin position="538"/>
        <end position="548"/>
    </location>
</feature>
<keyword evidence="6" id="KW-0833">Ubl conjugation pathway</keyword>
<feature type="region of interest" description="Disordered" evidence="9">
    <location>
        <begin position="521"/>
        <end position="550"/>
    </location>
</feature>
<dbReference type="InterPro" id="IPR001841">
    <property type="entry name" value="Znf_RING"/>
</dbReference>
<dbReference type="InterPro" id="IPR039525">
    <property type="entry name" value="RNF126-like_zinc-ribbon"/>
</dbReference>
<dbReference type="PROSITE" id="PS50089">
    <property type="entry name" value="ZF_RING_2"/>
    <property type="match status" value="2"/>
</dbReference>
<sequence>MEEETTAYWCHTCSQTVTPPVTEEAEIKCPFCQSGFLEEMQQQQEEEQQREDANVQRPMDSILTPIFMEMMNNSARIHPGTDMDSQLQEKRKTSQRGRVIVTNPYNQIVAVPISAVSDTLPPVAGSLSEYFIGPEFEAMLERLTETDPRRYGTPPARRDALEALASLEIQDVGLQCSVCLDDFEMGTVGKQMPCNHIFHSDCLLPWLQFHSSCPLCRYQLPAEDETTETNASYGGGGSSSTSSSSQGSESTDGNRDDDETAATTFWCHTCSQTVTPVDIKCPFCLSGFLDEMQQEEEEQQRDSNVWRPDIPVWASLLVEMTNNSERNQTVETENETEHRGGGGGDYMESRLQEMLRRRGRRPVCVEQLLLGIRAGLTLAPAAADDNNQERGRVIVTNPHNQIVAVPSSAVSDTLPPVVAGSLSEYFIGPKFEALLETLTETDPRRYGTPPAWSDAVEALASVIIVEPGLQCSVCLDDFEVLAVGKQMSCHHSFHPHCLLPWLELHSSCPVCRCQLPIVDGETNGGSSSTSSSSQSTDGNRDDDGDRSMLDPITVGIISHGRDAGGGGGGKQCLQTNGFHLGSNLHRNDEKFCKERNHRYGFTASGDSQEKGKTEYFIGPEFEAMLETLTETDPRRYGTPPARRDAVEALADVIILLPGLQCLMGNRCLVSTSFTVFARSTGFSFIACVRFLGFSLLQLMKLMVNVQRGLKRHKISRYITYSHSAFSR</sequence>
<evidence type="ECO:0000256" key="9">
    <source>
        <dbReference type="SAM" id="MobiDB-lite"/>
    </source>
</evidence>
<feature type="domain" description="RING-type" evidence="10">
    <location>
        <begin position="471"/>
        <end position="512"/>
    </location>
</feature>
<evidence type="ECO:0000256" key="7">
    <source>
        <dbReference type="ARBA" id="ARBA00022833"/>
    </source>
</evidence>
<dbReference type="InterPro" id="IPR013083">
    <property type="entry name" value="Znf_RING/FYVE/PHD"/>
</dbReference>
<dbReference type="CDD" id="cd16669">
    <property type="entry name" value="RING-H2_RNF181"/>
    <property type="match status" value="1"/>
</dbReference>
<organism evidence="11 12">
    <name type="scientific">Brassica napus</name>
    <name type="common">Rape</name>
    <dbReference type="NCBI Taxonomy" id="3708"/>
    <lineage>
        <taxon>Eukaryota</taxon>
        <taxon>Viridiplantae</taxon>
        <taxon>Streptophyta</taxon>
        <taxon>Embryophyta</taxon>
        <taxon>Tracheophyta</taxon>
        <taxon>Spermatophyta</taxon>
        <taxon>Magnoliopsida</taxon>
        <taxon>eudicotyledons</taxon>
        <taxon>Gunneridae</taxon>
        <taxon>Pentapetalae</taxon>
        <taxon>rosids</taxon>
        <taxon>malvids</taxon>
        <taxon>Brassicales</taxon>
        <taxon>Brassicaceae</taxon>
        <taxon>Brassiceae</taxon>
        <taxon>Brassica</taxon>
    </lineage>
</organism>